<reference evidence="2" key="1">
    <citation type="journal article" date="2015" name="Genome Announc.">
        <title>Draft Genome Sequence of Bacteroidales Strain TBC1, a Novel Isolate from a Methanogenic Wastewater Treatment System.</title>
        <authorList>
            <person name="Tourlousse D.M."/>
            <person name="Matsuura N."/>
            <person name="Sun L."/>
            <person name="Toyonaga M."/>
            <person name="Kuroda K."/>
            <person name="Ohashi A."/>
            <person name="Cruz R."/>
            <person name="Yamaguchi T."/>
            <person name="Sekiguchi Y."/>
        </authorList>
    </citation>
    <scope>NUCLEOTIDE SEQUENCE [LARGE SCALE GENOMIC DNA]</scope>
    <source>
        <strain evidence="2">TBC1</strain>
    </source>
</reference>
<feature type="transmembrane region" description="Helical" evidence="1">
    <location>
        <begin position="119"/>
        <end position="140"/>
    </location>
</feature>
<dbReference type="RefSeq" id="WP_137305324.1">
    <property type="nucleotide sequence ID" value="NZ_DF968182.1"/>
</dbReference>
<dbReference type="Proteomes" id="UP000053091">
    <property type="component" value="Unassembled WGS sequence"/>
</dbReference>
<feature type="transmembrane region" description="Helical" evidence="1">
    <location>
        <begin position="52"/>
        <end position="70"/>
    </location>
</feature>
<evidence type="ECO:0000256" key="1">
    <source>
        <dbReference type="SAM" id="Phobius"/>
    </source>
</evidence>
<sequence>MHPTDNPMEESQKLFSQRAITIATFFGGPAAAGYLVKKNYEAYDQADNGKKALFIGIVATFLLFAGIFSLPENILDKIPNPLIPAVYTGIIYLIVEKLQGNRLKAHKESGGEFFSAWKATGIGAVFMVMLLAVIAGAAFISGDFSKPGFDATTYDQGVAAFSENERRSLAVYEVADSAEPQYLIRKFSEGIVLWKQNKEIINKLNAIENLPAELQVQNQRLLKYCDLRMAHNEVIVKAISEDTDRYVSEIDRIGMEINKVLEELDNSGGNQAGFN</sequence>
<dbReference type="OrthoDB" id="983172at2"/>
<keyword evidence="3" id="KW-1185">Reference proteome</keyword>
<feature type="transmembrane region" description="Helical" evidence="1">
    <location>
        <begin position="15"/>
        <end position="36"/>
    </location>
</feature>
<evidence type="ECO:0000313" key="3">
    <source>
        <dbReference type="Proteomes" id="UP000053091"/>
    </source>
</evidence>
<proteinExistence type="predicted"/>
<accession>A0A0S7BNS9</accession>
<evidence type="ECO:0000313" key="2">
    <source>
        <dbReference type="EMBL" id="GAP41980.1"/>
    </source>
</evidence>
<dbReference type="EMBL" id="DF968182">
    <property type="protein sequence ID" value="GAP41980.1"/>
    <property type="molecule type" value="Genomic_DNA"/>
</dbReference>
<name>A0A0S7BNS9_9BACT</name>
<protein>
    <submittedName>
        <fullName evidence="2">Uncharacterized protein</fullName>
    </submittedName>
</protein>
<dbReference type="AlphaFoldDB" id="A0A0S7BNS9"/>
<keyword evidence="1" id="KW-0472">Membrane</keyword>
<keyword evidence="1" id="KW-0812">Transmembrane</keyword>
<organism evidence="2">
    <name type="scientific">Lentimicrobium saccharophilum</name>
    <dbReference type="NCBI Taxonomy" id="1678841"/>
    <lineage>
        <taxon>Bacteria</taxon>
        <taxon>Pseudomonadati</taxon>
        <taxon>Bacteroidota</taxon>
        <taxon>Bacteroidia</taxon>
        <taxon>Bacteroidales</taxon>
        <taxon>Lentimicrobiaceae</taxon>
        <taxon>Lentimicrobium</taxon>
    </lineage>
</organism>
<feature type="transmembrane region" description="Helical" evidence="1">
    <location>
        <begin position="82"/>
        <end position="98"/>
    </location>
</feature>
<gene>
    <name evidence="2" type="ORF">TBC1_11108</name>
</gene>
<keyword evidence="1" id="KW-1133">Transmembrane helix</keyword>